<reference evidence="8" key="1">
    <citation type="submission" date="2020-12" db="EMBL/GenBank/DDBJ databases">
        <title>Genomic characterization of non-nitrogen-fixing Frankia strains.</title>
        <authorList>
            <person name="Carlos-Shanley C."/>
            <person name="Guerra T."/>
            <person name="Hahn D."/>
        </authorList>
    </citation>
    <scope>NUCLEOTIDE SEQUENCE</scope>
    <source>
        <strain evidence="8">CN6</strain>
    </source>
</reference>
<keyword evidence="9" id="KW-1185">Reference proteome</keyword>
<name>A0A937RNG0_9ACTN</name>
<dbReference type="EC" id="1.2.1.3" evidence="3"/>
<dbReference type="PANTHER" id="PTHR42804:SF1">
    <property type="entry name" value="ALDEHYDE DEHYDROGENASE-RELATED"/>
    <property type="match status" value="1"/>
</dbReference>
<dbReference type="EMBL" id="JAEACQ010000234">
    <property type="protein sequence ID" value="MBL7629678.1"/>
    <property type="molecule type" value="Genomic_DNA"/>
</dbReference>
<dbReference type="InterPro" id="IPR015590">
    <property type="entry name" value="Aldehyde_DH_dom"/>
</dbReference>
<evidence type="ECO:0000256" key="3">
    <source>
        <dbReference type="ARBA" id="ARBA00024226"/>
    </source>
</evidence>
<dbReference type="Gene3D" id="3.40.605.10">
    <property type="entry name" value="Aldehyde Dehydrogenase, Chain A, domain 1"/>
    <property type="match status" value="1"/>
</dbReference>
<comment type="caution">
    <text evidence="8">The sequence shown here is derived from an EMBL/GenBank/DDBJ whole genome shotgun (WGS) entry which is preliminary data.</text>
</comment>
<dbReference type="RefSeq" id="WP_203001293.1">
    <property type="nucleotide sequence ID" value="NZ_JADWYU010000089.1"/>
</dbReference>
<dbReference type="Gene3D" id="3.40.309.10">
    <property type="entry name" value="Aldehyde Dehydrogenase, Chain A, domain 2"/>
    <property type="match status" value="1"/>
</dbReference>
<dbReference type="Proteomes" id="UP000604475">
    <property type="component" value="Unassembled WGS sequence"/>
</dbReference>
<keyword evidence="2 6" id="KW-0560">Oxidoreductase</keyword>
<dbReference type="PANTHER" id="PTHR42804">
    <property type="entry name" value="ALDEHYDE DEHYDROGENASE"/>
    <property type="match status" value="1"/>
</dbReference>
<dbReference type="InterPro" id="IPR016161">
    <property type="entry name" value="Ald_DH/histidinol_DH"/>
</dbReference>
<dbReference type="InterPro" id="IPR016162">
    <property type="entry name" value="Ald_DH_N"/>
</dbReference>
<protein>
    <recommendedName>
        <fullName evidence="3">aldehyde dehydrogenase (NAD(+))</fullName>
        <ecNumber evidence="3">1.2.1.3</ecNumber>
    </recommendedName>
</protein>
<dbReference type="InterPro" id="IPR016163">
    <property type="entry name" value="Ald_DH_C"/>
</dbReference>
<dbReference type="FunFam" id="3.40.309.10:FF:000009">
    <property type="entry name" value="Aldehyde dehydrogenase A"/>
    <property type="match status" value="1"/>
</dbReference>
<evidence type="ECO:0000256" key="5">
    <source>
        <dbReference type="PROSITE-ProRule" id="PRU10007"/>
    </source>
</evidence>
<dbReference type="AlphaFoldDB" id="A0A937RNG0"/>
<evidence type="ECO:0000256" key="2">
    <source>
        <dbReference type="ARBA" id="ARBA00023002"/>
    </source>
</evidence>
<evidence type="ECO:0000256" key="4">
    <source>
        <dbReference type="ARBA" id="ARBA00049194"/>
    </source>
</evidence>
<organism evidence="8 9">
    <name type="scientific">Frankia nepalensis</name>
    <dbReference type="NCBI Taxonomy" id="1836974"/>
    <lineage>
        <taxon>Bacteria</taxon>
        <taxon>Bacillati</taxon>
        <taxon>Actinomycetota</taxon>
        <taxon>Actinomycetes</taxon>
        <taxon>Frankiales</taxon>
        <taxon>Frankiaceae</taxon>
        <taxon>Frankia</taxon>
    </lineage>
</organism>
<evidence type="ECO:0000313" key="9">
    <source>
        <dbReference type="Proteomes" id="UP000604475"/>
    </source>
</evidence>
<proteinExistence type="inferred from homology"/>
<dbReference type="InterPro" id="IPR029510">
    <property type="entry name" value="Ald_DH_CS_GLU"/>
</dbReference>
<dbReference type="Pfam" id="PF00171">
    <property type="entry name" value="Aldedh"/>
    <property type="match status" value="1"/>
</dbReference>
<sequence length="494" mass="51353">MSLVPPAAAASTGSTIVKDRLFIGGEWLSPASGRTIKVISPHTEEVIATVPEADGTDIDRAVAAARAAFEDGPWPRTSPAERAAVIRAVSAGIQARMQEFSDTVTAEMGAPSTFALFGNTLAATTVLDGYAELLDTFRFEEERAGILGPVLVTKAPVGVCAGIVPWNVPLFLIAMKIGASLASGSTMVIKSAPETPLTGYLLAEVLESVGLPPGVINIITADRENSELLVRHPGLDKVSFTGSTAVGRRIGAICGEQLKRCTLELGGKSAAILLDDADLGAALPALLSAAFLNTGQVCAAQTRVLAPRSRYQEVVDGLADLVGGAKVGDPADPETLVGPLVAARQRDRVEGLIHAGVDEGARLVRGGGRPAALDRGWYVEPTLFADVDNRMRIAQEEIFGPVLSVIPFDGEDEAVRIANDSAYGLSGSVWTGDPAHGAAVGRRVRTGVLAVNSGTVVDPKNPFGGFKQSGIGRELGPEGLEAYLETQSIVLPKG</sequence>
<accession>A0A937RNG0</accession>
<dbReference type="InterPro" id="IPR016160">
    <property type="entry name" value="Ald_DH_CS_CYS"/>
</dbReference>
<evidence type="ECO:0000256" key="6">
    <source>
        <dbReference type="RuleBase" id="RU003345"/>
    </source>
</evidence>
<dbReference type="PROSITE" id="PS00070">
    <property type="entry name" value="ALDEHYDE_DEHYDR_CYS"/>
    <property type="match status" value="1"/>
</dbReference>
<dbReference type="FunFam" id="3.40.605.10:FF:000026">
    <property type="entry name" value="Aldehyde dehydrogenase, putative"/>
    <property type="match status" value="1"/>
</dbReference>
<comment type="catalytic activity">
    <reaction evidence="4">
        <text>an aldehyde + NAD(+) + H2O = a carboxylate + NADH + 2 H(+)</text>
        <dbReference type="Rhea" id="RHEA:16185"/>
        <dbReference type="ChEBI" id="CHEBI:15377"/>
        <dbReference type="ChEBI" id="CHEBI:15378"/>
        <dbReference type="ChEBI" id="CHEBI:17478"/>
        <dbReference type="ChEBI" id="CHEBI:29067"/>
        <dbReference type="ChEBI" id="CHEBI:57540"/>
        <dbReference type="ChEBI" id="CHEBI:57945"/>
        <dbReference type="EC" id="1.2.1.3"/>
    </reaction>
</comment>
<evidence type="ECO:0000259" key="7">
    <source>
        <dbReference type="Pfam" id="PF00171"/>
    </source>
</evidence>
<evidence type="ECO:0000313" key="8">
    <source>
        <dbReference type="EMBL" id="MBL7629678.1"/>
    </source>
</evidence>
<dbReference type="FunFam" id="3.40.605.10:FF:000007">
    <property type="entry name" value="NAD/NADP-dependent betaine aldehyde dehydrogenase"/>
    <property type="match status" value="1"/>
</dbReference>
<dbReference type="SUPFAM" id="SSF53720">
    <property type="entry name" value="ALDH-like"/>
    <property type="match status" value="1"/>
</dbReference>
<feature type="active site" evidence="5">
    <location>
        <position position="264"/>
    </location>
</feature>
<evidence type="ECO:0000256" key="1">
    <source>
        <dbReference type="ARBA" id="ARBA00009986"/>
    </source>
</evidence>
<gene>
    <name evidence="8" type="ORF">I7412_21395</name>
</gene>
<dbReference type="GO" id="GO:0004029">
    <property type="term" value="F:aldehyde dehydrogenase (NAD+) activity"/>
    <property type="evidence" value="ECO:0007669"/>
    <property type="project" value="UniProtKB-EC"/>
</dbReference>
<dbReference type="PROSITE" id="PS00687">
    <property type="entry name" value="ALDEHYDE_DEHYDR_GLU"/>
    <property type="match status" value="1"/>
</dbReference>
<feature type="domain" description="Aldehyde dehydrogenase" evidence="7">
    <location>
        <begin position="27"/>
        <end position="489"/>
    </location>
</feature>
<comment type="similarity">
    <text evidence="1 6">Belongs to the aldehyde dehydrogenase family.</text>
</comment>
<dbReference type="CDD" id="cd07139">
    <property type="entry name" value="ALDH_AldA-Rv0768"/>
    <property type="match status" value="1"/>
</dbReference>